<dbReference type="FunFam" id="3.30.160.60:FF:000446">
    <property type="entry name" value="Zinc finger protein"/>
    <property type="match status" value="1"/>
</dbReference>
<dbReference type="OrthoDB" id="3437960at2759"/>
<dbReference type="GO" id="GO:0000981">
    <property type="term" value="F:DNA-binding transcription factor activity, RNA polymerase II-specific"/>
    <property type="evidence" value="ECO:0007669"/>
    <property type="project" value="TreeGrafter"/>
</dbReference>
<dbReference type="PROSITE" id="PS50157">
    <property type="entry name" value="ZINC_FINGER_C2H2_2"/>
    <property type="match status" value="6"/>
</dbReference>
<dbReference type="AlphaFoldDB" id="A0A423W2Q4"/>
<keyword evidence="5" id="KW-0677">Repeat</keyword>
<feature type="domain" description="C2H2-type" evidence="14">
    <location>
        <begin position="288"/>
        <end position="317"/>
    </location>
</feature>
<feature type="region of interest" description="Disordered" evidence="13">
    <location>
        <begin position="494"/>
        <end position="520"/>
    </location>
</feature>
<evidence type="ECO:0000256" key="12">
    <source>
        <dbReference type="PROSITE-ProRule" id="PRU00042"/>
    </source>
</evidence>
<evidence type="ECO:0000256" key="5">
    <source>
        <dbReference type="ARBA" id="ARBA00022737"/>
    </source>
</evidence>
<evidence type="ECO:0000313" key="15">
    <source>
        <dbReference type="EMBL" id="ROV97583.1"/>
    </source>
</evidence>
<feature type="domain" description="C2H2-type" evidence="14">
    <location>
        <begin position="351"/>
        <end position="378"/>
    </location>
</feature>
<dbReference type="SMART" id="SM00355">
    <property type="entry name" value="ZnF_C2H2"/>
    <property type="match status" value="7"/>
</dbReference>
<proteinExistence type="inferred from homology"/>
<dbReference type="PANTHER" id="PTHR23235:SF142">
    <property type="entry name" value="ZINC FINGER PROTEIN 384"/>
    <property type="match status" value="1"/>
</dbReference>
<dbReference type="Gene3D" id="3.30.160.60">
    <property type="entry name" value="Classic Zinc Finger"/>
    <property type="match status" value="4"/>
</dbReference>
<sequence>MGPHTSLQGQPHNVQGGGDEGHDVFMNSFPLWIDDLAQHHIGQKANHGHDGCAFGEINLGPISHCHAPALPASSLQDDLGIFPNNVRGNGSHECGAAIYSAQDLLLHVQQHYQLQQPPFQQQQQYLGQFPDYADLTDPFLMENLAGYPLASGEAQGRAVGAQHNNYPNGVYLDDLPPTSSPAHHQALNENSFRLSAPALIQDQDVKSSAVGAEGIKTTGSTNVSEVDTQDFPGKSCLWHDSNDGLCGRVFQDEEELEKHVQNDHVDKMPKTSEMVQGVLREGFFCPWHGCSRKGESKPFEQRSKIRRHMVSHTGLFPDKPHVCDWPDCGHRFSAKQALSQHMLIHRDEKPLECPKCGMLFRQKSALTMHIRTHTKAKPLRCNICGKSFSESSNLSKHRRTHDPVGRFPCTENCRKRFHRLDQLRRHLMLTHKLNRRDAEGRILPMRGHGSSHSSRSSGTPSVMGDFASPILAPAETPSQVQHFGLGSSVLMAPDPFSNGNNTQGYYQPHGPNQQSMPQPSGLFDFNTPFLSS</sequence>
<dbReference type="PANTHER" id="PTHR23235">
    <property type="entry name" value="KRUEPPEL-LIKE TRANSCRIPTION FACTOR"/>
    <property type="match status" value="1"/>
</dbReference>
<feature type="domain" description="C2H2-type" evidence="14">
    <location>
        <begin position="379"/>
        <end position="401"/>
    </location>
</feature>
<reference evidence="15 16" key="1">
    <citation type="submission" date="2015-09" db="EMBL/GenBank/DDBJ databases">
        <title>Host preference determinants of Valsa canker pathogens revealed by comparative genomics.</title>
        <authorList>
            <person name="Yin Z."/>
            <person name="Huang L."/>
        </authorList>
    </citation>
    <scope>NUCLEOTIDE SEQUENCE [LARGE SCALE GENOMIC DNA]</scope>
    <source>
        <strain evidence="15 16">YSFL</strain>
    </source>
</reference>
<evidence type="ECO:0000259" key="14">
    <source>
        <dbReference type="PROSITE" id="PS50157"/>
    </source>
</evidence>
<dbReference type="InterPro" id="IPR036236">
    <property type="entry name" value="Znf_C2H2_sf"/>
</dbReference>
<keyword evidence="7" id="KW-0862">Zinc</keyword>
<evidence type="ECO:0000256" key="10">
    <source>
        <dbReference type="ARBA" id="ARBA00023163"/>
    </source>
</evidence>
<accession>A0A423W2Q4</accession>
<dbReference type="FunFam" id="3.30.160.60:FF:000099">
    <property type="entry name" value="Zinc finger protein 79"/>
    <property type="match status" value="1"/>
</dbReference>
<keyword evidence="16" id="KW-1185">Reference proteome</keyword>
<dbReference type="FunFam" id="3.30.160.60:FF:000585">
    <property type="entry name" value="zinc finger protein 784"/>
    <property type="match status" value="1"/>
</dbReference>
<name>A0A423W2Q4_CYTCH</name>
<keyword evidence="8" id="KW-0805">Transcription regulation</keyword>
<keyword evidence="9" id="KW-0238">DNA-binding</keyword>
<dbReference type="SUPFAM" id="SSF57667">
    <property type="entry name" value="beta-beta-alpha zinc fingers"/>
    <property type="match status" value="2"/>
</dbReference>
<evidence type="ECO:0000313" key="16">
    <source>
        <dbReference type="Proteomes" id="UP000284375"/>
    </source>
</evidence>
<keyword evidence="4" id="KW-0479">Metal-binding</keyword>
<evidence type="ECO:0000256" key="4">
    <source>
        <dbReference type="ARBA" id="ARBA00022723"/>
    </source>
</evidence>
<organism evidence="15 16">
    <name type="scientific">Cytospora chrysosperma</name>
    <name type="common">Cytospora canker fungus</name>
    <name type="synonym">Sphaeria chrysosperma</name>
    <dbReference type="NCBI Taxonomy" id="252740"/>
    <lineage>
        <taxon>Eukaryota</taxon>
        <taxon>Fungi</taxon>
        <taxon>Dikarya</taxon>
        <taxon>Ascomycota</taxon>
        <taxon>Pezizomycotina</taxon>
        <taxon>Sordariomycetes</taxon>
        <taxon>Sordariomycetidae</taxon>
        <taxon>Diaporthales</taxon>
        <taxon>Cytosporaceae</taxon>
        <taxon>Cytospora</taxon>
    </lineage>
</organism>
<feature type="domain" description="C2H2-type" evidence="14">
    <location>
        <begin position="321"/>
        <end position="350"/>
    </location>
</feature>
<protein>
    <recommendedName>
        <fullName evidence="14">C2H2-type domain-containing protein</fullName>
    </recommendedName>
</protein>
<evidence type="ECO:0000256" key="13">
    <source>
        <dbReference type="SAM" id="MobiDB-lite"/>
    </source>
</evidence>
<dbReference type="EMBL" id="LJZO01000016">
    <property type="protein sequence ID" value="ROV97583.1"/>
    <property type="molecule type" value="Genomic_DNA"/>
</dbReference>
<gene>
    <name evidence="15" type="ORF">VSDG_04570</name>
</gene>
<dbReference type="GO" id="GO:0005634">
    <property type="term" value="C:nucleus"/>
    <property type="evidence" value="ECO:0007669"/>
    <property type="project" value="UniProtKB-SubCell"/>
</dbReference>
<evidence type="ECO:0000256" key="9">
    <source>
        <dbReference type="ARBA" id="ARBA00023125"/>
    </source>
</evidence>
<keyword evidence="6 12" id="KW-0863">Zinc-finger</keyword>
<keyword evidence="10" id="KW-0804">Transcription</keyword>
<feature type="compositionally biased region" description="Polar residues" evidence="13">
    <location>
        <begin position="497"/>
        <end position="518"/>
    </location>
</feature>
<evidence type="ECO:0000256" key="1">
    <source>
        <dbReference type="ARBA" id="ARBA00003767"/>
    </source>
</evidence>
<feature type="domain" description="C2H2-type" evidence="14">
    <location>
        <begin position="234"/>
        <end position="269"/>
    </location>
</feature>
<dbReference type="PROSITE" id="PS00028">
    <property type="entry name" value="ZINC_FINGER_C2H2_1"/>
    <property type="match status" value="4"/>
</dbReference>
<comment type="function">
    <text evidence="1">May be involved in transcriptional regulation.</text>
</comment>
<feature type="region of interest" description="Disordered" evidence="13">
    <location>
        <begin position="443"/>
        <end position="468"/>
    </location>
</feature>
<dbReference type="GO" id="GO:0000978">
    <property type="term" value="F:RNA polymerase II cis-regulatory region sequence-specific DNA binding"/>
    <property type="evidence" value="ECO:0007669"/>
    <property type="project" value="TreeGrafter"/>
</dbReference>
<feature type="domain" description="C2H2-type" evidence="14">
    <location>
        <begin position="407"/>
        <end position="436"/>
    </location>
</feature>
<dbReference type="Pfam" id="PF00096">
    <property type="entry name" value="zf-C2H2"/>
    <property type="match status" value="2"/>
</dbReference>
<comment type="subcellular location">
    <subcellularLocation>
        <location evidence="2">Nucleus</location>
    </subcellularLocation>
</comment>
<feature type="region of interest" description="Disordered" evidence="13">
    <location>
        <begin position="1"/>
        <end position="20"/>
    </location>
</feature>
<dbReference type="InterPro" id="IPR013087">
    <property type="entry name" value="Znf_C2H2_type"/>
</dbReference>
<dbReference type="STRING" id="252740.A0A423W2Q4"/>
<evidence type="ECO:0000256" key="2">
    <source>
        <dbReference type="ARBA" id="ARBA00004123"/>
    </source>
</evidence>
<evidence type="ECO:0000256" key="7">
    <source>
        <dbReference type="ARBA" id="ARBA00022833"/>
    </source>
</evidence>
<comment type="similarity">
    <text evidence="3">Belongs to the krueppel C2H2-type zinc-finger protein family.</text>
</comment>
<dbReference type="GO" id="GO:0008270">
    <property type="term" value="F:zinc ion binding"/>
    <property type="evidence" value="ECO:0007669"/>
    <property type="project" value="UniProtKB-KW"/>
</dbReference>
<comment type="caution">
    <text evidence="15">The sequence shown here is derived from an EMBL/GenBank/DDBJ whole genome shotgun (WGS) entry which is preliminary data.</text>
</comment>
<dbReference type="Proteomes" id="UP000284375">
    <property type="component" value="Unassembled WGS sequence"/>
</dbReference>
<evidence type="ECO:0000256" key="6">
    <source>
        <dbReference type="ARBA" id="ARBA00022771"/>
    </source>
</evidence>
<evidence type="ECO:0000256" key="3">
    <source>
        <dbReference type="ARBA" id="ARBA00006991"/>
    </source>
</evidence>
<feature type="compositionally biased region" description="Polar residues" evidence="13">
    <location>
        <begin position="1"/>
        <end position="13"/>
    </location>
</feature>
<evidence type="ECO:0000256" key="8">
    <source>
        <dbReference type="ARBA" id="ARBA00023015"/>
    </source>
</evidence>
<feature type="compositionally biased region" description="Low complexity" evidence="13">
    <location>
        <begin position="446"/>
        <end position="458"/>
    </location>
</feature>
<keyword evidence="11" id="KW-0539">Nucleus</keyword>
<evidence type="ECO:0000256" key="11">
    <source>
        <dbReference type="ARBA" id="ARBA00023242"/>
    </source>
</evidence>